<dbReference type="Pfam" id="PF05721">
    <property type="entry name" value="PhyH"/>
    <property type="match status" value="1"/>
</dbReference>
<dbReference type="GeneID" id="40724195"/>
<gene>
    <name evidence="1" type="ORF">EX895_001300</name>
</gene>
<sequence length="319" mass="35217">MPTILRKAWSPMRGGHFTSVLPHASRIRSVKPSPSEKTEGMLSRRNLQSALEALHHDGIVVLENIIDPELLDRLNERMTIDTRALIAKGDEGPFNYNLGNLQQSPPYELDYFAPSIFFNPLATSLSAAYLGGKPTVSFISSNAAVKADEGQPVHSDADFDHPSIPFATVVNVGLVDMQPSNGSTQLWLGTHSATSIQDQQGLHGERASGRIRQELLDARSQSSPPLQPTVAKGSVVVRDLRLWHAGMPNRTNDIRIMLAMIHFAPWYRQRMTLDMPKSFEPLIAQQSKLGISIPARFQADTIDHLNAGYGNSFDFDQDA</sequence>
<dbReference type="Gene3D" id="2.60.120.620">
    <property type="entry name" value="q2cbj1_9rhob like domain"/>
    <property type="match status" value="1"/>
</dbReference>
<reference evidence="1 2" key="1">
    <citation type="submission" date="2019-05" db="EMBL/GenBank/DDBJ databases">
        <title>Sporisorium graminicola CBS 10092 draft sequencing and annotation.</title>
        <authorList>
            <person name="Solano-Gonzalez S."/>
            <person name="Caddick M.X."/>
            <person name="Darby A."/>
        </authorList>
    </citation>
    <scope>NUCLEOTIDE SEQUENCE [LARGE SCALE GENOMIC DNA]</scope>
    <source>
        <strain evidence="1 2">CBS 10092</strain>
    </source>
</reference>
<dbReference type="RefSeq" id="XP_029741987.1">
    <property type="nucleotide sequence ID" value="XM_029881899.1"/>
</dbReference>
<protein>
    <recommendedName>
        <fullName evidence="3">Phytanoyl-CoA dioxygenase</fullName>
    </recommendedName>
</protein>
<evidence type="ECO:0008006" key="3">
    <source>
        <dbReference type="Google" id="ProtNLM"/>
    </source>
</evidence>
<name>A0A4U7L3M6_9BASI</name>
<accession>A0A4U7L3M6</accession>
<dbReference type="PANTHER" id="PTHR37563">
    <property type="entry name" value="PHYTANOYL-COA DIOXYGENASE FAMILY PROTEIN (AFU_ORTHOLOGUE AFUA_2G03330)"/>
    <property type="match status" value="1"/>
</dbReference>
<proteinExistence type="predicted"/>
<dbReference type="AlphaFoldDB" id="A0A4U7L3M6"/>
<comment type="caution">
    <text evidence="1">The sequence shown here is derived from an EMBL/GenBank/DDBJ whole genome shotgun (WGS) entry which is preliminary data.</text>
</comment>
<evidence type="ECO:0000313" key="1">
    <source>
        <dbReference type="EMBL" id="TKY90002.1"/>
    </source>
</evidence>
<dbReference type="PANTHER" id="PTHR37563:SF2">
    <property type="entry name" value="PHYTANOYL-COA DIOXYGENASE FAMILY PROTEIN (AFU_ORTHOLOGUE AFUA_2G03330)"/>
    <property type="match status" value="1"/>
</dbReference>
<keyword evidence="2" id="KW-1185">Reference proteome</keyword>
<dbReference type="KEGG" id="sgra:EX895_001300"/>
<organism evidence="1 2">
    <name type="scientific">Sporisorium graminicola</name>
    <dbReference type="NCBI Taxonomy" id="280036"/>
    <lineage>
        <taxon>Eukaryota</taxon>
        <taxon>Fungi</taxon>
        <taxon>Dikarya</taxon>
        <taxon>Basidiomycota</taxon>
        <taxon>Ustilaginomycotina</taxon>
        <taxon>Ustilaginomycetes</taxon>
        <taxon>Ustilaginales</taxon>
        <taxon>Ustilaginaceae</taxon>
        <taxon>Sporisorium</taxon>
    </lineage>
</organism>
<dbReference type="Proteomes" id="UP000306050">
    <property type="component" value="Chromosome SGRAM_10"/>
</dbReference>
<dbReference type="InterPro" id="IPR051961">
    <property type="entry name" value="Fungal_Metabolite_Diox"/>
</dbReference>
<evidence type="ECO:0000313" key="2">
    <source>
        <dbReference type="Proteomes" id="UP000306050"/>
    </source>
</evidence>
<dbReference type="SUPFAM" id="SSF51197">
    <property type="entry name" value="Clavaminate synthase-like"/>
    <property type="match status" value="1"/>
</dbReference>
<dbReference type="OrthoDB" id="407832at2759"/>
<dbReference type="EMBL" id="SRRM01000003">
    <property type="protein sequence ID" value="TKY90002.1"/>
    <property type="molecule type" value="Genomic_DNA"/>
</dbReference>
<dbReference type="InterPro" id="IPR008775">
    <property type="entry name" value="Phytyl_CoA_dOase-like"/>
</dbReference>